<dbReference type="PANTHER" id="PTHR43346">
    <property type="entry name" value="LIGAND BINDING DOMAIN PROTEIN, PUTATIVE (AFU_ORTHOLOGUE AFUA_6G14370)-RELATED"/>
    <property type="match status" value="1"/>
</dbReference>
<organism evidence="3 4">
    <name type="scientific">candidate division WS6 bacterium GW2011_GWA2_37_6</name>
    <dbReference type="NCBI Taxonomy" id="1619087"/>
    <lineage>
        <taxon>Bacteria</taxon>
        <taxon>Candidatus Dojkabacteria</taxon>
    </lineage>
</organism>
<dbReference type="InterPro" id="IPR011051">
    <property type="entry name" value="RmlC_Cupin_sf"/>
</dbReference>
<protein>
    <recommendedName>
        <fullName evidence="2">Cupin type-2 domain-containing protein</fullName>
    </recommendedName>
</protein>
<evidence type="ECO:0000259" key="2">
    <source>
        <dbReference type="Pfam" id="PF07883"/>
    </source>
</evidence>
<dbReference type="CDD" id="cd02223">
    <property type="entry name" value="cupin_Bh2720-like"/>
    <property type="match status" value="1"/>
</dbReference>
<dbReference type="PATRIC" id="fig|1619087.5.peg.506"/>
<dbReference type="Proteomes" id="UP000034852">
    <property type="component" value="Unassembled WGS sequence"/>
</dbReference>
<accession>A0A0G0H8S4</accession>
<dbReference type="InterPro" id="IPR052538">
    <property type="entry name" value="Flavonoid_dioxygenase-like"/>
</dbReference>
<evidence type="ECO:0000313" key="3">
    <source>
        <dbReference type="EMBL" id="KKQ34935.1"/>
    </source>
</evidence>
<dbReference type="SUPFAM" id="SSF51182">
    <property type="entry name" value="RmlC-like cupins"/>
    <property type="match status" value="1"/>
</dbReference>
<evidence type="ECO:0000256" key="1">
    <source>
        <dbReference type="SAM" id="MobiDB-lite"/>
    </source>
</evidence>
<feature type="compositionally biased region" description="Basic and acidic residues" evidence="1">
    <location>
        <begin position="110"/>
        <end position="123"/>
    </location>
</feature>
<gene>
    <name evidence="3" type="ORF">US52_C0041G0006</name>
</gene>
<dbReference type="InterPro" id="IPR013096">
    <property type="entry name" value="Cupin_2"/>
</dbReference>
<reference evidence="3 4" key="1">
    <citation type="journal article" date="2015" name="Nature">
        <title>rRNA introns, odd ribosomes, and small enigmatic genomes across a large radiation of phyla.</title>
        <authorList>
            <person name="Brown C.T."/>
            <person name="Hug L.A."/>
            <person name="Thomas B.C."/>
            <person name="Sharon I."/>
            <person name="Castelle C.J."/>
            <person name="Singh A."/>
            <person name="Wilkins M.J."/>
            <person name="Williams K.H."/>
            <person name="Banfield J.F."/>
        </authorList>
    </citation>
    <scope>NUCLEOTIDE SEQUENCE [LARGE SCALE GENOMIC DNA]</scope>
</reference>
<dbReference type="EMBL" id="LBTH01000041">
    <property type="protein sequence ID" value="KKQ34935.1"/>
    <property type="molecule type" value="Genomic_DNA"/>
</dbReference>
<name>A0A0G0H8S4_9BACT</name>
<feature type="domain" description="Cupin type-2" evidence="2">
    <location>
        <begin position="32"/>
        <end position="102"/>
    </location>
</feature>
<dbReference type="AlphaFoldDB" id="A0A0G0H8S4"/>
<dbReference type="InterPro" id="IPR014710">
    <property type="entry name" value="RmlC-like_jellyroll"/>
</dbReference>
<dbReference type="Gene3D" id="2.60.120.10">
    <property type="entry name" value="Jelly Rolls"/>
    <property type="match status" value="1"/>
</dbReference>
<dbReference type="Pfam" id="PF07883">
    <property type="entry name" value="Cupin_2"/>
    <property type="match status" value="1"/>
</dbReference>
<evidence type="ECO:0000313" key="4">
    <source>
        <dbReference type="Proteomes" id="UP000034852"/>
    </source>
</evidence>
<sequence>MTGFSANIEEKTLQNTFFRQVLYTGKYAQLVVMSLKPGEEIGMETHETVDQFFRFEKGQGKVVIDGEEHEVKDGSAVIVPAGSEHNVINTSENEDLKLYTIYSPPNHPDGTVHKTKEEAMKAE</sequence>
<feature type="region of interest" description="Disordered" evidence="1">
    <location>
        <begin position="103"/>
        <end position="123"/>
    </location>
</feature>
<comment type="caution">
    <text evidence="3">The sequence shown here is derived from an EMBL/GenBank/DDBJ whole genome shotgun (WGS) entry which is preliminary data.</text>
</comment>
<dbReference type="PANTHER" id="PTHR43346:SF1">
    <property type="entry name" value="QUERCETIN 2,3-DIOXYGENASE-RELATED"/>
    <property type="match status" value="1"/>
</dbReference>
<proteinExistence type="predicted"/>